<feature type="compositionally biased region" description="Acidic residues" evidence="1">
    <location>
        <begin position="443"/>
        <end position="458"/>
    </location>
</feature>
<evidence type="ECO:0000259" key="2">
    <source>
        <dbReference type="Pfam" id="PF06991"/>
    </source>
</evidence>
<proteinExistence type="predicted"/>
<keyword evidence="4" id="KW-1185">Reference proteome</keyword>
<dbReference type="STRING" id="5288.A0A5C5G2C6"/>
<evidence type="ECO:0000313" key="3">
    <source>
        <dbReference type="EMBL" id="TNY23283.1"/>
    </source>
</evidence>
<feature type="compositionally biased region" description="Basic and acidic residues" evidence="1">
    <location>
        <begin position="391"/>
        <end position="402"/>
    </location>
</feature>
<reference evidence="3 4" key="1">
    <citation type="submission" date="2019-03" db="EMBL/GenBank/DDBJ databases">
        <title>Rhodosporidium diobovatum UCD-FST 08-225 genome sequencing, assembly, and annotation.</title>
        <authorList>
            <person name="Fakankun I.U."/>
            <person name="Fristensky B."/>
            <person name="Levin D.B."/>
        </authorList>
    </citation>
    <scope>NUCLEOTIDE SEQUENCE [LARGE SCALE GENOMIC DNA]</scope>
    <source>
        <strain evidence="3 4">UCD-FST 08-225</strain>
    </source>
</reference>
<dbReference type="Proteomes" id="UP000311382">
    <property type="component" value="Unassembled WGS sequence"/>
</dbReference>
<feature type="domain" description="Micro-fibrillar-associated protein 1 C-terminal" evidence="2">
    <location>
        <begin position="453"/>
        <end position="666"/>
    </location>
</feature>
<feature type="compositionally biased region" description="Basic and acidic residues" evidence="1">
    <location>
        <begin position="874"/>
        <end position="888"/>
    </location>
</feature>
<organism evidence="3 4">
    <name type="scientific">Rhodotorula diobovata</name>
    <dbReference type="NCBI Taxonomy" id="5288"/>
    <lineage>
        <taxon>Eukaryota</taxon>
        <taxon>Fungi</taxon>
        <taxon>Dikarya</taxon>
        <taxon>Basidiomycota</taxon>
        <taxon>Pucciniomycotina</taxon>
        <taxon>Microbotryomycetes</taxon>
        <taxon>Sporidiobolales</taxon>
        <taxon>Sporidiobolaceae</taxon>
        <taxon>Rhodotorula</taxon>
    </lineage>
</organism>
<sequence>MQFDPHPFSTVEPQQGAMPATGEIISPQLPAGIQSWVRIEVDLYPVHEEDLRGVEQRLRETAAFAHVGKQLWANEDCLVAASPYFKDLLTSAFTEGAPTLSDLSSEPAEAQSYTFVESDAETDSAELVKERKASRSKPLAPFKRVAITETSYTTFFAVLVWLQTRHVSFAPLVSSFRTADKTPGDARASRTAAVTSLAASQDPHLPAPASPKSIYRLADLLSLPSLRSLALANLVSQLTPSTAAHELFSDVATAYPDVRDAVLGYVVERWAEVKGSEAMRETEEKAEAGELPEGAVMTALLLAKKLAEALTQPLRPAARYRPGKAPVPVADSDSDSGDDGDNAQQQGDQQHAHDDDEDEDLAEFSAPRTSKQQQPGAINVALRQVEVLDDGKVRVAGRDESGRTQMESSEGEYETDSEDEAAAAAPPKPVFRPKGAAAPAPAADEESSEYETDSEEEEPLKPLYKPVFVSKRNRDTVAASKPELNPAALEAQQAADAEKRRQEAKNLVADSIVRELAEKEAQEVHPDVDDTDGLDPEGEFEAWKLRELQRLKRDREERYALEKVREEVEARRALPEELRLKEDTQRAEQSRKDKKKGQQVFLQKYHHRGVFHTDSEAVAKVLAKHDYTAPTESTITDVSSLPAVMQRRNFGKAHQTKYTHLAAEDTTRGGGGGGFGRAGSGGGGGGAAGGAGCFVCGGPHLKRDCPQLNDPSSSHPGGPGAAASGANASARSTGGDAGWAAAPSSSRARTDDAGAGAGRRRGVGFGAGVGSGGGALPGRDRTRGGERERERDGRRYGEGEGPGGTRRSRSRSWSPAREARGARYDDRERERDRGGREAGRRERSRSRSRSREREREREYGRRRSRSRSPVPPPRWRDDRARERERERYAGGGGAGARDRDRERERAREGRDRDDKRRRLD</sequence>
<dbReference type="AlphaFoldDB" id="A0A5C5G2C6"/>
<feature type="region of interest" description="Disordered" evidence="1">
    <location>
        <begin position="570"/>
        <end position="598"/>
    </location>
</feature>
<dbReference type="Gene3D" id="3.30.710.10">
    <property type="entry name" value="Potassium Channel Kv1.1, Chain A"/>
    <property type="match status" value="1"/>
</dbReference>
<dbReference type="OrthoDB" id="1111734at2759"/>
<feature type="region of interest" description="Disordered" evidence="1">
    <location>
        <begin position="391"/>
        <end position="503"/>
    </location>
</feature>
<dbReference type="InterPro" id="IPR011333">
    <property type="entry name" value="SKP1/BTB/POZ_sf"/>
</dbReference>
<dbReference type="Pfam" id="PF06991">
    <property type="entry name" value="MFAP1"/>
    <property type="match status" value="1"/>
</dbReference>
<feature type="compositionally biased region" description="Acidic residues" evidence="1">
    <location>
        <begin position="332"/>
        <end position="341"/>
    </location>
</feature>
<feature type="compositionally biased region" description="Basic and acidic residues" evidence="1">
    <location>
        <begin position="849"/>
        <end position="861"/>
    </location>
</feature>
<name>A0A5C5G2C6_9BASI</name>
<feature type="region of interest" description="Disordered" evidence="1">
    <location>
        <begin position="317"/>
        <end position="378"/>
    </location>
</feature>
<evidence type="ECO:0000256" key="1">
    <source>
        <dbReference type="SAM" id="MobiDB-lite"/>
    </source>
</evidence>
<feature type="compositionally biased region" description="Basic and acidic residues" evidence="1">
    <location>
        <begin position="896"/>
        <end position="920"/>
    </location>
</feature>
<feature type="compositionally biased region" description="Basic and acidic residues" evidence="1">
    <location>
        <begin position="778"/>
        <end position="798"/>
    </location>
</feature>
<accession>A0A5C5G2C6</accession>
<feature type="compositionally biased region" description="Acidic residues" evidence="1">
    <location>
        <begin position="409"/>
        <end position="421"/>
    </location>
</feature>
<feature type="compositionally biased region" description="Gly residues" evidence="1">
    <location>
        <begin position="763"/>
        <end position="776"/>
    </location>
</feature>
<dbReference type="PANTHER" id="PTHR15327">
    <property type="entry name" value="MICROFIBRIL-ASSOCIATED PROTEIN"/>
    <property type="match status" value="1"/>
</dbReference>
<protein>
    <submittedName>
        <fullName evidence="3">Splicing factor, Prp19-binding domain-containing protein</fullName>
    </submittedName>
</protein>
<comment type="caution">
    <text evidence="3">The sequence shown here is derived from an EMBL/GenBank/DDBJ whole genome shotgun (WGS) entry which is preliminary data.</text>
</comment>
<feature type="region of interest" description="Disordered" evidence="1">
    <location>
        <begin position="518"/>
        <end position="537"/>
    </location>
</feature>
<feature type="compositionally biased region" description="Low complexity" evidence="1">
    <location>
        <begin position="711"/>
        <end position="734"/>
    </location>
</feature>
<feature type="compositionally biased region" description="Polar residues" evidence="1">
    <location>
        <begin position="367"/>
        <end position="376"/>
    </location>
</feature>
<gene>
    <name evidence="3" type="ORF">DMC30DRAFT_407988</name>
</gene>
<feature type="compositionally biased region" description="Basic and acidic residues" evidence="1">
    <location>
        <begin position="570"/>
        <end position="591"/>
    </location>
</feature>
<dbReference type="EMBL" id="SOZI01000013">
    <property type="protein sequence ID" value="TNY23283.1"/>
    <property type="molecule type" value="Genomic_DNA"/>
</dbReference>
<dbReference type="InterPro" id="IPR009730">
    <property type="entry name" value="MFAP1_C"/>
</dbReference>
<evidence type="ECO:0000313" key="4">
    <source>
        <dbReference type="Proteomes" id="UP000311382"/>
    </source>
</evidence>
<feature type="compositionally biased region" description="Basic and acidic residues" evidence="1">
    <location>
        <begin position="518"/>
        <end position="528"/>
    </location>
</feature>
<feature type="region of interest" description="Disordered" evidence="1">
    <location>
        <begin position="707"/>
        <end position="920"/>
    </location>
</feature>
<feature type="compositionally biased region" description="Basic and acidic residues" evidence="1">
    <location>
        <begin position="817"/>
        <end position="841"/>
    </location>
</feature>
<dbReference type="InterPro" id="IPR033194">
    <property type="entry name" value="MFAP1"/>
</dbReference>